<keyword evidence="3" id="KW-1185">Reference proteome</keyword>
<sequence length="152" mass="15927">MKLLHFLGVLACLVSSTIAGVLPLTEDCIKGVTFEGTPNGVMKTINGVNTYVARAHHASNPRRALLLLTDIFGLPLVNSKSSSLGKRNARFEGPKVAASFPVLPHLAIKPTATSGSDGYAAEVSTLGSGCPHRPRYLCPSSFEAILAGLEAL</sequence>
<feature type="signal peptide" evidence="1">
    <location>
        <begin position="1"/>
        <end position="19"/>
    </location>
</feature>
<evidence type="ECO:0000313" key="2">
    <source>
        <dbReference type="EMBL" id="GLB39752.1"/>
    </source>
</evidence>
<evidence type="ECO:0000256" key="1">
    <source>
        <dbReference type="SAM" id="SignalP"/>
    </source>
</evidence>
<feature type="chain" id="PRO_5040225948" evidence="1">
    <location>
        <begin position="20"/>
        <end position="152"/>
    </location>
</feature>
<organism evidence="2 3">
    <name type="scientific">Lyophyllum shimeji</name>
    <name type="common">Hon-shimeji</name>
    <name type="synonym">Tricholoma shimeji</name>
    <dbReference type="NCBI Taxonomy" id="47721"/>
    <lineage>
        <taxon>Eukaryota</taxon>
        <taxon>Fungi</taxon>
        <taxon>Dikarya</taxon>
        <taxon>Basidiomycota</taxon>
        <taxon>Agaricomycotina</taxon>
        <taxon>Agaricomycetes</taxon>
        <taxon>Agaricomycetidae</taxon>
        <taxon>Agaricales</taxon>
        <taxon>Tricholomatineae</taxon>
        <taxon>Lyophyllaceae</taxon>
        <taxon>Lyophyllum</taxon>
    </lineage>
</organism>
<dbReference type="EMBL" id="BRPK01000007">
    <property type="protein sequence ID" value="GLB39752.1"/>
    <property type="molecule type" value="Genomic_DNA"/>
</dbReference>
<comment type="caution">
    <text evidence="2">The sequence shown here is derived from an EMBL/GenBank/DDBJ whole genome shotgun (WGS) entry which is preliminary data.</text>
</comment>
<proteinExistence type="predicted"/>
<dbReference type="Proteomes" id="UP001063166">
    <property type="component" value="Unassembled WGS sequence"/>
</dbReference>
<reference evidence="2" key="1">
    <citation type="submission" date="2022-07" db="EMBL/GenBank/DDBJ databases">
        <title>The genome of Lyophyllum shimeji provides insight into the initial evolution of ectomycorrhizal fungal genome.</title>
        <authorList>
            <person name="Kobayashi Y."/>
            <person name="Shibata T."/>
            <person name="Hirakawa H."/>
            <person name="Shigenobu S."/>
            <person name="Nishiyama T."/>
            <person name="Yamada A."/>
            <person name="Hasebe M."/>
            <person name="Kawaguchi M."/>
        </authorList>
    </citation>
    <scope>NUCLEOTIDE SEQUENCE</scope>
    <source>
        <strain evidence="2">AT787</strain>
    </source>
</reference>
<dbReference type="AlphaFoldDB" id="A0A9P3PQX5"/>
<accession>A0A9P3PQX5</accession>
<protein>
    <submittedName>
        <fullName evidence="2">Alpha beta-hydrolase</fullName>
    </submittedName>
</protein>
<keyword evidence="1" id="KW-0732">Signal</keyword>
<name>A0A9P3PQX5_LYOSH</name>
<evidence type="ECO:0000313" key="3">
    <source>
        <dbReference type="Proteomes" id="UP001063166"/>
    </source>
</evidence>
<dbReference type="OrthoDB" id="17560at2759"/>
<gene>
    <name evidence="2" type="ORF">LshimejAT787_0702620</name>
</gene>